<evidence type="ECO:0000313" key="3">
    <source>
        <dbReference type="EMBL" id="NJR80767.1"/>
    </source>
</evidence>
<dbReference type="Pfam" id="PF07589">
    <property type="entry name" value="PEP-CTERM"/>
    <property type="match status" value="1"/>
</dbReference>
<dbReference type="RefSeq" id="WP_168136272.1">
    <property type="nucleotide sequence ID" value="NZ_JAAVJH010000030.1"/>
</dbReference>
<keyword evidence="1" id="KW-0732">Signal</keyword>
<dbReference type="InterPro" id="IPR013424">
    <property type="entry name" value="Ice-binding_C"/>
</dbReference>
<dbReference type="NCBIfam" id="TIGR02595">
    <property type="entry name" value="PEP_CTERM"/>
    <property type="match status" value="1"/>
</dbReference>
<dbReference type="NCBIfam" id="NF035944">
    <property type="entry name" value="PEPxxWA-CTERM"/>
    <property type="match status" value="1"/>
</dbReference>
<proteinExistence type="predicted"/>
<evidence type="ECO:0000259" key="2">
    <source>
        <dbReference type="Pfam" id="PF07589"/>
    </source>
</evidence>
<feature type="domain" description="Ice-binding protein C-terminal" evidence="2">
    <location>
        <begin position="175"/>
        <end position="198"/>
    </location>
</feature>
<comment type="caution">
    <text evidence="3">The sequence shown here is derived from an EMBL/GenBank/DDBJ whole genome shotgun (WGS) entry which is preliminary data.</text>
</comment>
<gene>
    <name evidence="3" type="ORF">HBH26_19545</name>
</gene>
<evidence type="ECO:0000313" key="4">
    <source>
        <dbReference type="Proteomes" id="UP000732399"/>
    </source>
</evidence>
<reference evidence="3 4" key="1">
    <citation type="submission" date="2020-03" db="EMBL/GenBank/DDBJ databases">
        <authorList>
            <person name="Wang L."/>
            <person name="He N."/>
            <person name="Li Y."/>
            <person name="Fang Y."/>
            <person name="Zhang F."/>
        </authorList>
    </citation>
    <scope>NUCLEOTIDE SEQUENCE [LARGE SCALE GENOMIC DNA]</scope>
    <source>
        <strain evidence="3 4">36D10-4-7</strain>
    </source>
</reference>
<organism evidence="3 4">
    <name type="scientific">Sphingomonas corticis</name>
    <dbReference type="NCBI Taxonomy" id="2722791"/>
    <lineage>
        <taxon>Bacteria</taxon>
        <taxon>Pseudomonadati</taxon>
        <taxon>Pseudomonadota</taxon>
        <taxon>Alphaproteobacteria</taxon>
        <taxon>Sphingomonadales</taxon>
        <taxon>Sphingomonadaceae</taxon>
        <taxon>Sphingomonas</taxon>
    </lineage>
</organism>
<feature type="chain" id="PRO_5045814265" evidence="1">
    <location>
        <begin position="21"/>
        <end position="206"/>
    </location>
</feature>
<dbReference type="Proteomes" id="UP000732399">
    <property type="component" value="Unassembled WGS sequence"/>
</dbReference>
<keyword evidence="4" id="KW-1185">Reference proteome</keyword>
<sequence>MRFGVMAAAAACVVAVPAQAASIQRIEFSGLGTIDAVTDPEGAYAGTDVGDNIILSGSINFGPSLRPNEDYTGFYRADLVFNGGSAGFWITGDGASASSGSGYDADFIANFVNGALVNFSLANNYEPRTGDLTQAKFIINTFAGYGIPERRVAGRWSITSTSYTYSSLEGVGPGVPEPSTWALLILGFGAIGGMMRRKGMRVAHAK</sequence>
<protein>
    <submittedName>
        <fullName evidence="3">PEP-CTERM sorting domain-containing protein</fullName>
    </submittedName>
</protein>
<evidence type="ECO:0000256" key="1">
    <source>
        <dbReference type="SAM" id="SignalP"/>
    </source>
</evidence>
<dbReference type="EMBL" id="JAAVJH010000030">
    <property type="protein sequence ID" value="NJR80767.1"/>
    <property type="molecule type" value="Genomic_DNA"/>
</dbReference>
<name>A0ABX1CWI5_9SPHN</name>
<accession>A0ABX1CWI5</accession>
<feature type="signal peptide" evidence="1">
    <location>
        <begin position="1"/>
        <end position="20"/>
    </location>
</feature>